<accession>A0A9D2RQY0</accession>
<gene>
    <name evidence="1" type="ORF">H9787_01725</name>
</gene>
<dbReference type="EMBL" id="DWZJ01000012">
    <property type="protein sequence ID" value="HJB12413.1"/>
    <property type="molecule type" value="Genomic_DNA"/>
</dbReference>
<dbReference type="Proteomes" id="UP000823824">
    <property type="component" value="Unassembled WGS sequence"/>
</dbReference>
<organism evidence="1 2">
    <name type="scientific">Candidatus Oscillibacter excrementigallinarum</name>
    <dbReference type="NCBI Taxonomy" id="2838716"/>
    <lineage>
        <taxon>Bacteria</taxon>
        <taxon>Bacillati</taxon>
        <taxon>Bacillota</taxon>
        <taxon>Clostridia</taxon>
        <taxon>Eubacteriales</taxon>
        <taxon>Oscillospiraceae</taxon>
        <taxon>Oscillibacter</taxon>
    </lineage>
</organism>
<evidence type="ECO:0000313" key="2">
    <source>
        <dbReference type="Proteomes" id="UP000823824"/>
    </source>
</evidence>
<reference evidence="1" key="1">
    <citation type="journal article" date="2021" name="PeerJ">
        <title>Extensive microbial diversity within the chicken gut microbiome revealed by metagenomics and culture.</title>
        <authorList>
            <person name="Gilroy R."/>
            <person name="Ravi A."/>
            <person name="Getino M."/>
            <person name="Pursley I."/>
            <person name="Horton D.L."/>
            <person name="Alikhan N.F."/>
            <person name="Baker D."/>
            <person name="Gharbi K."/>
            <person name="Hall N."/>
            <person name="Watson M."/>
            <person name="Adriaenssens E.M."/>
            <person name="Foster-Nyarko E."/>
            <person name="Jarju S."/>
            <person name="Secka A."/>
            <person name="Antonio M."/>
            <person name="Oren A."/>
            <person name="Chaudhuri R.R."/>
            <person name="La Ragione R."/>
            <person name="Hildebrand F."/>
            <person name="Pallen M.J."/>
        </authorList>
    </citation>
    <scope>NUCLEOTIDE SEQUENCE</scope>
    <source>
        <strain evidence="1">ChiBcec18-1249</strain>
    </source>
</reference>
<evidence type="ECO:0000313" key="1">
    <source>
        <dbReference type="EMBL" id="HJB12413.1"/>
    </source>
</evidence>
<dbReference type="AlphaFoldDB" id="A0A9D2RQY0"/>
<proteinExistence type="predicted"/>
<reference evidence="1" key="2">
    <citation type="submission" date="2021-04" db="EMBL/GenBank/DDBJ databases">
        <authorList>
            <person name="Gilroy R."/>
        </authorList>
    </citation>
    <scope>NUCLEOTIDE SEQUENCE</scope>
    <source>
        <strain evidence="1">ChiBcec18-1249</strain>
    </source>
</reference>
<protein>
    <submittedName>
        <fullName evidence="1">Ribonuclease Z</fullName>
    </submittedName>
</protein>
<sequence length="135" mass="15309">MILMACVDGRNGMAFNCRRQSRDRAVRADLLAEAGEARLWVNAATARQFAPEEQSRLCVDASFLEKAGPGEPCFVEDCSVAACSGRVEQVVLYRWDRAYPADLYWDLPLEGWTLARREEFPGFSHEIITKEVYFP</sequence>
<comment type="caution">
    <text evidence="1">The sequence shown here is derived from an EMBL/GenBank/DDBJ whole genome shotgun (WGS) entry which is preliminary data.</text>
</comment>
<name>A0A9D2RQY0_9FIRM</name>